<dbReference type="SUPFAM" id="SSF52266">
    <property type="entry name" value="SGNH hydrolase"/>
    <property type="match status" value="1"/>
</dbReference>
<evidence type="ECO:0000256" key="3">
    <source>
        <dbReference type="ARBA" id="ARBA00022679"/>
    </source>
</evidence>
<feature type="domain" description="Acyltransferase 3" evidence="10">
    <location>
        <begin position="4"/>
        <end position="358"/>
    </location>
</feature>
<reference evidence="12" key="1">
    <citation type="journal article" date="2019" name="Int. J. Syst. Evol. Microbiol.">
        <title>The Global Catalogue of Microorganisms (GCM) 10K type strain sequencing project: providing services to taxonomists for standard genome sequencing and annotation.</title>
        <authorList>
            <consortium name="The Broad Institute Genomics Platform"/>
            <consortium name="The Broad Institute Genome Sequencing Center for Infectious Disease"/>
            <person name="Wu L."/>
            <person name="Ma J."/>
        </authorList>
    </citation>
    <scope>NUCLEOTIDE SEQUENCE [LARGE SCALE GENOMIC DNA]</scope>
    <source>
        <strain evidence="12">CCM 8951</strain>
    </source>
</reference>
<feature type="transmembrane region" description="Helical" evidence="9">
    <location>
        <begin position="211"/>
        <end position="231"/>
    </location>
</feature>
<keyword evidence="5 9" id="KW-1133">Transmembrane helix</keyword>
<keyword evidence="12" id="KW-1185">Reference proteome</keyword>
<sequence>MRIKWFSFVRILGLILVLTYHFFKNILPGGFIGVDIFFTFSGYLITALIVDEFTRDQSFKLVSFYRRRFYRIFPPLALSVLITIPFTYLISRDFIANIGKQIAASLGFTTNFFEIATGGSYENKFIPHLFVHTWSLAIEMHYYLIWGLIAFLLASWIKYYATKKQGEFGANPEQNVTVLKGWLFIIAAILAIGSLSAMIIGSSGLKEYSPVYFSSLTHSFPFFIGSCLGTLSGIKNTSSRFKQLITKCPRNVAIGGMVSGSIALIVLSFVLKFDNLNTYLFGFLIASLLAVLMIVSARVLHEKTPNTAEPKIATFFADTSYSVYLFHWPFFVVFSHLFPNYIAAIITVILSVAFSALSYYILEPMIAGKKPNFGSQKLTNRITQLNLRRHWVAVTGYVALSMIALGLIGVTGYTVSAAPNDTKLETNLWVGGIYQDADQIQSAHDTAASELKAKKAAAQAAKEKKAAKTDAERQAATEKETAALIPDGVSIIGDSVTLGTRRYLGEHVADSAIDAEGNRTMDLAYKVMMTQQQNHTLRKYVVISVGTNALDDWQLQTQKIIDSLAPGHHLILMTPHDGNADATYNSEKLAVFERGLPAKYPFITIADWNTLAKQHPEIFKGTDGTHFGGITQGDILFAQCVNQALAQAKNSPVKEATAK</sequence>
<dbReference type="Gene3D" id="3.40.50.1110">
    <property type="entry name" value="SGNH hydrolase"/>
    <property type="match status" value="1"/>
</dbReference>
<feature type="transmembrane region" description="Helical" evidence="9">
    <location>
        <begin position="140"/>
        <end position="161"/>
    </location>
</feature>
<gene>
    <name evidence="11" type="ORF">ACFQ4L_09295</name>
</gene>
<evidence type="ECO:0000256" key="4">
    <source>
        <dbReference type="ARBA" id="ARBA00022692"/>
    </source>
</evidence>
<dbReference type="PANTHER" id="PTHR23028">
    <property type="entry name" value="ACETYLTRANSFERASE"/>
    <property type="match status" value="1"/>
</dbReference>
<dbReference type="InterPro" id="IPR036514">
    <property type="entry name" value="SGNH_hydro_sf"/>
</dbReference>
<comment type="subcellular location">
    <subcellularLocation>
        <location evidence="1">Cell membrane</location>
        <topology evidence="1">Multi-pass membrane protein</topology>
    </subcellularLocation>
</comment>
<comment type="caution">
    <text evidence="11">The sequence shown here is derived from an EMBL/GenBank/DDBJ whole genome shotgun (WGS) entry which is preliminary data.</text>
</comment>
<feature type="transmembrane region" description="Helical" evidence="9">
    <location>
        <begin position="70"/>
        <end position="90"/>
    </location>
</feature>
<keyword evidence="8" id="KW-0175">Coiled coil</keyword>
<evidence type="ECO:0000313" key="12">
    <source>
        <dbReference type="Proteomes" id="UP001597244"/>
    </source>
</evidence>
<protein>
    <submittedName>
        <fullName evidence="11">Acyltransferase family protein</fullName>
        <ecNumber evidence="11">2.3.1.-</ecNumber>
    </submittedName>
</protein>
<dbReference type="EC" id="2.3.1.-" evidence="11"/>
<feature type="transmembrane region" description="Helical" evidence="9">
    <location>
        <begin position="182"/>
        <end position="205"/>
    </location>
</feature>
<feature type="transmembrane region" description="Helical" evidence="9">
    <location>
        <begin position="29"/>
        <end position="50"/>
    </location>
</feature>
<name>A0ABW4DRA3_9LACO</name>
<proteinExistence type="predicted"/>
<keyword evidence="2" id="KW-1003">Cell membrane</keyword>
<feature type="coiled-coil region" evidence="8">
    <location>
        <begin position="448"/>
        <end position="481"/>
    </location>
</feature>
<feature type="transmembrane region" description="Helical" evidence="9">
    <location>
        <begin position="341"/>
        <end position="362"/>
    </location>
</feature>
<feature type="transmembrane region" description="Helical" evidence="9">
    <location>
        <begin position="391"/>
        <end position="415"/>
    </location>
</feature>
<evidence type="ECO:0000259" key="10">
    <source>
        <dbReference type="Pfam" id="PF01757"/>
    </source>
</evidence>
<evidence type="ECO:0000256" key="1">
    <source>
        <dbReference type="ARBA" id="ARBA00004651"/>
    </source>
</evidence>
<evidence type="ECO:0000256" key="5">
    <source>
        <dbReference type="ARBA" id="ARBA00022989"/>
    </source>
</evidence>
<feature type="transmembrane region" description="Helical" evidence="9">
    <location>
        <begin position="252"/>
        <end position="273"/>
    </location>
</feature>
<dbReference type="PANTHER" id="PTHR23028:SF53">
    <property type="entry name" value="ACYL_TRANSF_3 DOMAIN-CONTAINING PROTEIN"/>
    <property type="match status" value="1"/>
</dbReference>
<evidence type="ECO:0000256" key="7">
    <source>
        <dbReference type="ARBA" id="ARBA00023315"/>
    </source>
</evidence>
<dbReference type="Pfam" id="PF01757">
    <property type="entry name" value="Acyl_transf_3"/>
    <property type="match status" value="1"/>
</dbReference>
<evidence type="ECO:0000256" key="2">
    <source>
        <dbReference type="ARBA" id="ARBA00022475"/>
    </source>
</evidence>
<evidence type="ECO:0000256" key="6">
    <source>
        <dbReference type="ARBA" id="ARBA00023136"/>
    </source>
</evidence>
<dbReference type="GO" id="GO:0016746">
    <property type="term" value="F:acyltransferase activity"/>
    <property type="evidence" value="ECO:0007669"/>
    <property type="project" value="UniProtKB-KW"/>
</dbReference>
<evidence type="ECO:0000313" key="11">
    <source>
        <dbReference type="EMBL" id="MFD1466253.1"/>
    </source>
</evidence>
<evidence type="ECO:0000256" key="9">
    <source>
        <dbReference type="SAM" id="Phobius"/>
    </source>
</evidence>
<evidence type="ECO:0000256" key="8">
    <source>
        <dbReference type="SAM" id="Coils"/>
    </source>
</evidence>
<keyword evidence="3 11" id="KW-0808">Transferase</keyword>
<dbReference type="InterPro" id="IPR050879">
    <property type="entry name" value="Acyltransferase_3"/>
</dbReference>
<keyword evidence="4 9" id="KW-0812">Transmembrane</keyword>
<keyword evidence="7 11" id="KW-0012">Acyltransferase</keyword>
<dbReference type="RefSeq" id="WP_125578006.1">
    <property type="nucleotide sequence ID" value="NZ_JBHTOF010000099.1"/>
</dbReference>
<accession>A0ABW4DRA3</accession>
<feature type="transmembrane region" description="Helical" evidence="9">
    <location>
        <begin position="312"/>
        <end position="335"/>
    </location>
</feature>
<organism evidence="11 12">
    <name type="scientific">Lapidilactobacillus mulanensis</name>
    <dbReference type="NCBI Taxonomy" id="2485999"/>
    <lineage>
        <taxon>Bacteria</taxon>
        <taxon>Bacillati</taxon>
        <taxon>Bacillota</taxon>
        <taxon>Bacilli</taxon>
        <taxon>Lactobacillales</taxon>
        <taxon>Lactobacillaceae</taxon>
        <taxon>Lapidilactobacillus</taxon>
    </lineage>
</organism>
<dbReference type="Proteomes" id="UP001597244">
    <property type="component" value="Unassembled WGS sequence"/>
</dbReference>
<dbReference type="InterPro" id="IPR002656">
    <property type="entry name" value="Acyl_transf_3_dom"/>
</dbReference>
<feature type="transmembrane region" description="Helical" evidence="9">
    <location>
        <begin position="279"/>
        <end position="300"/>
    </location>
</feature>
<feature type="transmembrane region" description="Helical" evidence="9">
    <location>
        <begin position="7"/>
        <end position="23"/>
    </location>
</feature>
<keyword evidence="6 9" id="KW-0472">Membrane</keyword>
<dbReference type="EMBL" id="JBHTOF010000099">
    <property type="protein sequence ID" value="MFD1466253.1"/>
    <property type="molecule type" value="Genomic_DNA"/>
</dbReference>